<dbReference type="PANTHER" id="PTHR47916:SF4">
    <property type="entry name" value="FRUCTOSE-BISPHOSPHATE ALDOLASE CLASS 1"/>
    <property type="match status" value="1"/>
</dbReference>
<dbReference type="EC" id="4.1.2.13" evidence="2"/>
<sequence>MTMKAEDVIVPLDVPKAVREKYIDNYLGITKRTGRLMLFAGDQKVEHMNDDFFGEEIHPDDSSPEHLFRIASQAEIGVFATQLGLIARYGMRYPDVPYLVKLNSKTNLVKTPQSDPFSQQWLDVQQVVDFRDNSGLNILAVGYSVYPGSENEAEMFRQASQIVYNAHQYGLITVLWIYPRGKAVADEKEPHLIAGATGVAACLGSDFVKVNYPKKEGYESREIFKEAIQAAGRTKVICAGGSSVDVESFLKRLHDQIHVSGAAGNATGRNIHQKSLEDAIRMCNAIYAITVEEASVEGAIKIYHSKT</sequence>
<organism evidence="6">
    <name type="scientific">Candidatus Methanophagaceae archaeon ANME-1 ERB6</name>
    <dbReference type="NCBI Taxonomy" id="2759912"/>
    <lineage>
        <taxon>Archaea</taxon>
        <taxon>Methanobacteriati</taxon>
        <taxon>Methanobacteriota</taxon>
        <taxon>Stenosarchaea group</taxon>
        <taxon>Methanomicrobia</taxon>
        <taxon>Candidatus Methanophagales</taxon>
        <taxon>Candidatus Methanophagaceae</taxon>
    </lineage>
</organism>
<proteinExistence type="inferred from homology"/>
<comment type="similarity">
    <text evidence="1">Belongs to the DeoC/FbaB aldolase family.</text>
</comment>
<feature type="active site" description="Schiff-base intermediate with dihydroxyacetone-P" evidence="5">
    <location>
        <position position="209"/>
    </location>
</feature>
<dbReference type="CDD" id="cd00958">
    <property type="entry name" value="DhnA"/>
    <property type="match status" value="1"/>
</dbReference>
<keyword evidence="4" id="KW-0704">Schiff base</keyword>
<dbReference type="InterPro" id="IPR013785">
    <property type="entry name" value="Aldolase_TIM"/>
</dbReference>
<evidence type="ECO:0000313" key="6">
    <source>
        <dbReference type="EMBL" id="QNO51257.1"/>
    </source>
</evidence>
<dbReference type="GO" id="GO:0004332">
    <property type="term" value="F:fructose-bisphosphate aldolase activity"/>
    <property type="evidence" value="ECO:0007669"/>
    <property type="project" value="UniProtKB-EC"/>
</dbReference>
<dbReference type="EMBL" id="MT631464">
    <property type="protein sequence ID" value="QNO51257.1"/>
    <property type="molecule type" value="Genomic_DNA"/>
</dbReference>
<keyword evidence="3" id="KW-0456">Lyase</keyword>
<dbReference type="NCBIfam" id="NF005321">
    <property type="entry name" value="PRK06852.1"/>
    <property type="match status" value="1"/>
</dbReference>
<evidence type="ECO:0000256" key="5">
    <source>
        <dbReference type="PIRSR" id="PIRSR038992-1"/>
    </source>
</evidence>
<evidence type="ECO:0000256" key="4">
    <source>
        <dbReference type="ARBA" id="ARBA00023270"/>
    </source>
</evidence>
<dbReference type="InterPro" id="IPR041720">
    <property type="entry name" value="FbaB-like"/>
</dbReference>
<dbReference type="InterPro" id="IPR050456">
    <property type="entry name" value="DeoC/FbaB_aldolase"/>
</dbReference>
<dbReference type="PANTHER" id="PTHR47916">
    <property type="entry name" value="FRUCTOSE-BISPHOSPHATE ALDOLASE CLASS 1"/>
    <property type="match status" value="1"/>
</dbReference>
<accession>A0A7G9YTC3</accession>
<dbReference type="SUPFAM" id="SSF51569">
    <property type="entry name" value="Aldolase"/>
    <property type="match status" value="1"/>
</dbReference>
<reference evidence="6" key="1">
    <citation type="submission" date="2020-06" db="EMBL/GenBank/DDBJ databases">
        <title>Unique genomic features of the anaerobic methanotrophic archaea.</title>
        <authorList>
            <person name="Chadwick G.L."/>
            <person name="Skennerton C.T."/>
            <person name="Laso-Perez R."/>
            <person name="Leu A.O."/>
            <person name="Speth D.R."/>
            <person name="Yu H."/>
            <person name="Morgan-Lang C."/>
            <person name="Hatzenpichler R."/>
            <person name="Goudeau D."/>
            <person name="Malmstrom R."/>
            <person name="Brazelton W.J."/>
            <person name="Woyke T."/>
            <person name="Hallam S.J."/>
            <person name="Tyson G.W."/>
            <person name="Wegener G."/>
            <person name="Boetius A."/>
            <person name="Orphan V."/>
        </authorList>
    </citation>
    <scope>NUCLEOTIDE SEQUENCE</scope>
</reference>
<feature type="active site" description="Proton donor" evidence="5">
    <location>
        <position position="178"/>
    </location>
</feature>
<dbReference type="SMART" id="SM01133">
    <property type="entry name" value="DeoC"/>
    <property type="match status" value="1"/>
</dbReference>
<evidence type="ECO:0000256" key="2">
    <source>
        <dbReference type="ARBA" id="ARBA00013068"/>
    </source>
</evidence>
<dbReference type="Gene3D" id="3.20.20.70">
    <property type="entry name" value="Aldolase class I"/>
    <property type="match status" value="1"/>
</dbReference>
<dbReference type="PIRSF" id="PIRSF038992">
    <property type="entry name" value="Aldolase_Ia"/>
    <property type="match status" value="1"/>
</dbReference>
<protein>
    <recommendedName>
        <fullName evidence="2">fructose-bisphosphate aldolase</fullName>
        <ecNumber evidence="2">4.1.2.13</ecNumber>
    </recommendedName>
</protein>
<name>A0A7G9YTC3_9EURY</name>
<gene>
    <name evidence="6" type="ORF">IGHJBHOP_00018</name>
</gene>
<keyword evidence="6" id="KW-0808">Transferase</keyword>
<dbReference type="Pfam" id="PF01791">
    <property type="entry name" value="DeoC"/>
    <property type="match status" value="1"/>
</dbReference>
<dbReference type="InterPro" id="IPR002915">
    <property type="entry name" value="DeoC/FbaB/LacD_aldolase"/>
</dbReference>
<evidence type="ECO:0000256" key="1">
    <source>
        <dbReference type="ARBA" id="ARBA00008116"/>
    </source>
</evidence>
<dbReference type="GO" id="GO:0016740">
    <property type="term" value="F:transferase activity"/>
    <property type="evidence" value="ECO:0007669"/>
    <property type="project" value="UniProtKB-KW"/>
</dbReference>
<dbReference type="AlphaFoldDB" id="A0A7G9YTC3"/>
<evidence type="ECO:0000256" key="3">
    <source>
        <dbReference type="ARBA" id="ARBA00023239"/>
    </source>
</evidence>